<dbReference type="EMBL" id="OX451740">
    <property type="protein sequence ID" value="CAI8614992.1"/>
    <property type="molecule type" value="Genomic_DNA"/>
</dbReference>
<dbReference type="Gene3D" id="2.60.210.10">
    <property type="entry name" value="Apoptosis, Tumor Necrosis Factor Receptor Associated Protein 2, Chain A"/>
    <property type="match status" value="1"/>
</dbReference>
<evidence type="ECO:0000259" key="2">
    <source>
        <dbReference type="PROSITE" id="PS50144"/>
    </source>
</evidence>
<dbReference type="PANTHER" id="PTHR46236">
    <property type="entry name" value="TRAF-LIKE SUPERFAMILY PROTEIN"/>
    <property type="match status" value="1"/>
</dbReference>
<dbReference type="PANTHER" id="PTHR46236:SF36">
    <property type="entry name" value="MATH (MEPRIN AND TRAF-C-LIKE) DOMAIN PROTEIN"/>
    <property type="match status" value="1"/>
</dbReference>
<name>A0AAV1AXU7_VICFA</name>
<keyword evidence="4" id="KW-1185">Reference proteome</keyword>
<dbReference type="InterPro" id="IPR050804">
    <property type="entry name" value="MCC"/>
</dbReference>
<accession>A0AAV1AXU7</accession>
<dbReference type="PROSITE" id="PS50144">
    <property type="entry name" value="MATH"/>
    <property type="match status" value="1"/>
</dbReference>
<evidence type="ECO:0000313" key="3">
    <source>
        <dbReference type="EMBL" id="CAI8614992.1"/>
    </source>
</evidence>
<dbReference type="Proteomes" id="UP001157006">
    <property type="component" value="Chromosome 5"/>
</dbReference>
<feature type="domain" description="MATH" evidence="2">
    <location>
        <begin position="31"/>
        <end position="155"/>
    </location>
</feature>
<dbReference type="SMART" id="SM00061">
    <property type="entry name" value="MATH"/>
    <property type="match status" value="1"/>
</dbReference>
<organism evidence="3 4">
    <name type="scientific">Vicia faba</name>
    <name type="common">Broad bean</name>
    <name type="synonym">Faba vulgaris</name>
    <dbReference type="NCBI Taxonomy" id="3906"/>
    <lineage>
        <taxon>Eukaryota</taxon>
        <taxon>Viridiplantae</taxon>
        <taxon>Streptophyta</taxon>
        <taxon>Embryophyta</taxon>
        <taxon>Tracheophyta</taxon>
        <taxon>Spermatophyta</taxon>
        <taxon>Magnoliopsida</taxon>
        <taxon>eudicotyledons</taxon>
        <taxon>Gunneridae</taxon>
        <taxon>Pentapetalae</taxon>
        <taxon>rosids</taxon>
        <taxon>fabids</taxon>
        <taxon>Fabales</taxon>
        <taxon>Fabaceae</taxon>
        <taxon>Papilionoideae</taxon>
        <taxon>50 kb inversion clade</taxon>
        <taxon>NPAAA clade</taxon>
        <taxon>Hologalegina</taxon>
        <taxon>IRL clade</taxon>
        <taxon>Fabeae</taxon>
        <taxon>Vicia</taxon>
    </lineage>
</organism>
<dbReference type="CDD" id="cd00121">
    <property type="entry name" value="MATH"/>
    <property type="match status" value="1"/>
</dbReference>
<dbReference type="InterPro" id="IPR008974">
    <property type="entry name" value="TRAF-like"/>
</dbReference>
<dbReference type="AlphaFoldDB" id="A0AAV1AXU7"/>
<evidence type="ECO:0000313" key="4">
    <source>
        <dbReference type="Proteomes" id="UP001157006"/>
    </source>
</evidence>
<dbReference type="SUPFAM" id="SSF49599">
    <property type="entry name" value="TRAF domain-like"/>
    <property type="match status" value="1"/>
</dbReference>
<gene>
    <name evidence="3" type="ORF">VFH_V157240</name>
</gene>
<evidence type="ECO:0000256" key="1">
    <source>
        <dbReference type="ARBA" id="ARBA00023054"/>
    </source>
</evidence>
<sequence>MLCTDFFHCPGISFKIILPLLPFLLHPPKDYNLHLIIILGVTEIWSMKNLALRSGYPWRILMFPKGNNKIKHLSLYLEAVKTANMSEGWSRDVKFKLVVFNQLDANKTVTRESNHEFNATEENVWGFKSFMKLTKLHDAEKGFIVKDTCIVGAEVFVLKSTREKPVNQAASLMLGCQTSHVKVEIPSSEPEATNLQTCSTLSSQPSEQADVGLVYAAMGKVIYFLNTRKVKDINEQACKELQVLWDELDKTKFDLTWLEPQVESALGMKSYVEKALEVEKLKENVAVQELKTEMLQATLAAAKVSLDIERDLLNSKGIKERDLDSELGYGSWGHRSI</sequence>
<reference evidence="3 4" key="1">
    <citation type="submission" date="2023-01" db="EMBL/GenBank/DDBJ databases">
        <authorList>
            <person name="Kreplak J."/>
        </authorList>
    </citation>
    <scope>NUCLEOTIDE SEQUENCE [LARGE SCALE GENOMIC DNA]</scope>
</reference>
<protein>
    <recommendedName>
        <fullName evidence="2">MATH domain-containing protein</fullName>
    </recommendedName>
</protein>
<dbReference type="Pfam" id="PF22486">
    <property type="entry name" value="MATH_2"/>
    <property type="match status" value="1"/>
</dbReference>
<keyword evidence="1" id="KW-0175">Coiled coil</keyword>
<proteinExistence type="predicted"/>
<dbReference type="InterPro" id="IPR002083">
    <property type="entry name" value="MATH/TRAF_dom"/>
</dbReference>